<sequence>MSQKAALNRVAVVTGASRGIGRAIALQLANDGYDMALNDLQSSKAQLEELSSTILKIGRRSLVYTGDVSAEADVKALVSNTANSLGTVDVMVANGGICFVDSLTDTSVEQWDKIFSINARGTFLCYKYAAQQMIKQGNGGRIIGASSISGKKGIPELSGYSATKFAVCGLTQSAAREWAKNGITVNAYAPGPIETKLYTAVGFNGKPEDVAGLVSYLVSDQARFLTGQTIAIDGGMVFD</sequence>
<dbReference type="AlphaFoldDB" id="A0A067TFF1"/>
<dbReference type="PANTHER" id="PTHR42760:SF121">
    <property type="entry name" value="3-OXOACYL-(ACYL-CARRIER-PROTEIN) REDUCTASE"/>
    <property type="match status" value="1"/>
</dbReference>
<keyword evidence="4" id="KW-1185">Reference proteome</keyword>
<reference evidence="4" key="1">
    <citation type="journal article" date="2014" name="Proc. Natl. Acad. Sci. U.S.A.">
        <title>Extensive sampling of basidiomycete genomes demonstrates inadequacy of the white-rot/brown-rot paradigm for wood decay fungi.</title>
        <authorList>
            <person name="Riley R."/>
            <person name="Salamov A.A."/>
            <person name="Brown D.W."/>
            <person name="Nagy L.G."/>
            <person name="Floudas D."/>
            <person name="Held B.W."/>
            <person name="Levasseur A."/>
            <person name="Lombard V."/>
            <person name="Morin E."/>
            <person name="Otillar R."/>
            <person name="Lindquist E.A."/>
            <person name="Sun H."/>
            <person name="LaButti K.M."/>
            <person name="Schmutz J."/>
            <person name="Jabbour D."/>
            <person name="Luo H."/>
            <person name="Baker S.E."/>
            <person name="Pisabarro A.G."/>
            <person name="Walton J.D."/>
            <person name="Blanchette R.A."/>
            <person name="Henrissat B."/>
            <person name="Martin F."/>
            <person name="Cullen D."/>
            <person name="Hibbett D.S."/>
            <person name="Grigoriev I.V."/>
        </authorList>
    </citation>
    <scope>NUCLEOTIDE SEQUENCE [LARGE SCALE GENOMIC DNA]</scope>
    <source>
        <strain evidence="4">CBS 339.88</strain>
    </source>
</reference>
<dbReference type="InterPro" id="IPR036291">
    <property type="entry name" value="NAD(P)-bd_dom_sf"/>
</dbReference>
<dbReference type="GO" id="GO:0016616">
    <property type="term" value="F:oxidoreductase activity, acting on the CH-OH group of donors, NAD or NADP as acceptor"/>
    <property type="evidence" value="ECO:0007669"/>
    <property type="project" value="TreeGrafter"/>
</dbReference>
<dbReference type="PANTHER" id="PTHR42760">
    <property type="entry name" value="SHORT-CHAIN DEHYDROGENASES/REDUCTASES FAMILY MEMBER"/>
    <property type="match status" value="1"/>
</dbReference>
<accession>A0A067TFF1</accession>
<dbReference type="InterPro" id="IPR002347">
    <property type="entry name" value="SDR_fam"/>
</dbReference>
<dbReference type="PRINTS" id="PR00080">
    <property type="entry name" value="SDRFAMILY"/>
</dbReference>
<dbReference type="InterPro" id="IPR020904">
    <property type="entry name" value="Sc_DH/Rdtase_CS"/>
</dbReference>
<name>A0A067TFF1_GALM3</name>
<proteinExistence type="inferred from homology"/>
<dbReference type="SUPFAM" id="SSF51735">
    <property type="entry name" value="NAD(P)-binding Rossmann-fold domains"/>
    <property type="match status" value="1"/>
</dbReference>
<dbReference type="OrthoDB" id="498125at2759"/>
<dbReference type="Gene3D" id="3.40.50.720">
    <property type="entry name" value="NAD(P)-binding Rossmann-like Domain"/>
    <property type="match status" value="1"/>
</dbReference>
<dbReference type="FunFam" id="3.40.50.720:FF:000084">
    <property type="entry name" value="Short-chain dehydrogenase reductase"/>
    <property type="match status" value="1"/>
</dbReference>
<dbReference type="PROSITE" id="PS00061">
    <property type="entry name" value="ADH_SHORT"/>
    <property type="match status" value="1"/>
</dbReference>
<dbReference type="GO" id="GO:0006633">
    <property type="term" value="P:fatty acid biosynthetic process"/>
    <property type="evidence" value="ECO:0007669"/>
    <property type="project" value="TreeGrafter"/>
</dbReference>
<evidence type="ECO:0000313" key="4">
    <source>
        <dbReference type="Proteomes" id="UP000027222"/>
    </source>
</evidence>
<dbReference type="STRING" id="685588.A0A067TFF1"/>
<protein>
    <submittedName>
        <fullName evidence="3">Uncharacterized protein</fullName>
    </submittedName>
</protein>
<evidence type="ECO:0000256" key="1">
    <source>
        <dbReference type="ARBA" id="ARBA00006484"/>
    </source>
</evidence>
<gene>
    <name evidence="3" type="ORF">GALMADRAFT_222641</name>
</gene>
<dbReference type="GO" id="GO:0048038">
    <property type="term" value="F:quinone binding"/>
    <property type="evidence" value="ECO:0007669"/>
    <property type="project" value="TreeGrafter"/>
</dbReference>
<keyword evidence="2" id="KW-0521">NADP</keyword>
<evidence type="ECO:0000256" key="2">
    <source>
        <dbReference type="ARBA" id="ARBA00022857"/>
    </source>
</evidence>
<dbReference type="Pfam" id="PF13561">
    <property type="entry name" value="adh_short_C2"/>
    <property type="match status" value="1"/>
</dbReference>
<dbReference type="PRINTS" id="PR00081">
    <property type="entry name" value="GDHRDH"/>
</dbReference>
<dbReference type="EMBL" id="KL142371">
    <property type="protein sequence ID" value="KDR81072.1"/>
    <property type="molecule type" value="Genomic_DNA"/>
</dbReference>
<comment type="similarity">
    <text evidence="1">Belongs to the short-chain dehydrogenases/reductases (SDR) family.</text>
</comment>
<dbReference type="Proteomes" id="UP000027222">
    <property type="component" value="Unassembled WGS sequence"/>
</dbReference>
<dbReference type="HOGENOM" id="CLU_010194_1_0_1"/>
<organism evidence="3 4">
    <name type="scientific">Galerina marginata (strain CBS 339.88)</name>
    <dbReference type="NCBI Taxonomy" id="685588"/>
    <lineage>
        <taxon>Eukaryota</taxon>
        <taxon>Fungi</taxon>
        <taxon>Dikarya</taxon>
        <taxon>Basidiomycota</taxon>
        <taxon>Agaricomycotina</taxon>
        <taxon>Agaricomycetes</taxon>
        <taxon>Agaricomycetidae</taxon>
        <taxon>Agaricales</taxon>
        <taxon>Agaricineae</taxon>
        <taxon>Strophariaceae</taxon>
        <taxon>Galerina</taxon>
    </lineage>
</organism>
<evidence type="ECO:0000313" key="3">
    <source>
        <dbReference type="EMBL" id="KDR81072.1"/>
    </source>
</evidence>